<organism evidence="2 3">
    <name type="scientific">Branchiibius hedensis</name>
    <dbReference type="NCBI Taxonomy" id="672460"/>
    <lineage>
        <taxon>Bacteria</taxon>
        <taxon>Bacillati</taxon>
        <taxon>Actinomycetota</taxon>
        <taxon>Actinomycetes</taxon>
        <taxon>Micrococcales</taxon>
        <taxon>Dermacoccaceae</taxon>
        <taxon>Branchiibius</taxon>
    </lineage>
</organism>
<evidence type="ECO:0000313" key="2">
    <source>
        <dbReference type="EMBL" id="SSA59060.1"/>
    </source>
</evidence>
<dbReference type="OrthoDB" id="8444614at2"/>
<sequence length="96" mass="10015">MVRDWLGTNPRTGNKHLPNARESEAAKARGVGVYVVEDILVDAICSDDCEHAERHAVPTHHRPAACTTAGRTGARSISCAPAAGNGSPKAIASITT</sequence>
<dbReference type="EMBL" id="UESZ01000002">
    <property type="protein sequence ID" value="SSA59060.1"/>
    <property type="molecule type" value="Genomic_DNA"/>
</dbReference>
<proteinExistence type="predicted"/>
<keyword evidence="3" id="KW-1185">Reference proteome</keyword>
<dbReference type="AlphaFoldDB" id="A0A2Y9BPJ1"/>
<evidence type="ECO:0000256" key="1">
    <source>
        <dbReference type="SAM" id="MobiDB-lite"/>
    </source>
</evidence>
<gene>
    <name evidence="2" type="ORF">SAMN04489750_3871</name>
</gene>
<accession>A0A2Y9BPJ1</accession>
<feature type="region of interest" description="Disordered" evidence="1">
    <location>
        <begin position="1"/>
        <end position="24"/>
    </location>
</feature>
<evidence type="ECO:0000313" key="3">
    <source>
        <dbReference type="Proteomes" id="UP000250028"/>
    </source>
</evidence>
<protein>
    <submittedName>
        <fullName evidence="2">Uncharacterized protein</fullName>
    </submittedName>
</protein>
<name>A0A2Y9BPJ1_9MICO</name>
<reference evidence="3" key="1">
    <citation type="submission" date="2016-10" db="EMBL/GenBank/DDBJ databases">
        <authorList>
            <person name="Varghese N."/>
            <person name="Submissions S."/>
        </authorList>
    </citation>
    <scope>NUCLEOTIDE SEQUENCE [LARGE SCALE GENOMIC DNA]</scope>
    <source>
        <strain evidence="3">DSM 22951</strain>
    </source>
</reference>
<dbReference type="Proteomes" id="UP000250028">
    <property type="component" value="Unassembled WGS sequence"/>
</dbReference>
<dbReference type="RefSeq" id="WP_109689414.1">
    <property type="nucleotide sequence ID" value="NZ_QGDN01000002.1"/>
</dbReference>